<reference evidence="3" key="1">
    <citation type="journal article" date="2008" name="Nature">
        <title>The amphioxus genome and the evolution of the chordate karyotype.</title>
        <authorList>
            <consortium name="US DOE Joint Genome Institute (JGI-PGF)"/>
            <person name="Putnam N.H."/>
            <person name="Butts T."/>
            <person name="Ferrier D.E.K."/>
            <person name="Furlong R.F."/>
            <person name="Hellsten U."/>
            <person name="Kawashima T."/>
            <person name="Robinson-Rechavi M."/>
            <person name="Shoguchi E."/>
            <person name="Terry A."/>
            <person name="Yu J.-K."/>
            <person name="Benito-Gutierrez E.L."/>
            <person name="Dubchak I."/>
            <person name="Garcia-Fernandez J."/>
            <person name="Gibson-Brown J.J."/>
            <person name="Grigoriev I.V."/>
            <person name="Horton A.C."/>
            <person name="de Jong P.J."/>
            <person name="Jurka J."/>
            <person name="Kapitonov V.V."/>
            <person name="Kohara Y."/>
            <person name="Kuroki Y."/>
            <person name="Lindquist E."/>
            <person name="Lucas S."/>
            <person name="Osoegawa K."/>
            <person name="Pennacchio L.A."/>
            <person name="Salamov A.A."/>
            <person name="Satou Y."/>
            <person name="Sauka-Spengler T."/>
            <person name="Schmutz J."/>
            <person name="Shin-I T."/>
            <person name="Toyoda A."/>
            <person name="Bronner-Fraser M."/>
            <person name="Fujiyama A."/>
            <person name="Holland L.Z."/>
            <person name="Holland P.W.H."/>
            <person name="Satoh N."/>
            <person name="Rokhsar D.S."/>
        </authorList>
    </citation>
    <scope>NUCLEOTIDE SEQUENCE [LARGE SCALE GENOMIC DNA]</scope>
    <source>
        <strain evidence="3">S238N-H82</strain>
        <tissue evidence="3">Testes</tissue>
    </source>
</reference>
<feature type="transmembrane region" description="Helical" evidence="2">
    <location>
        <begin position="36"/>
        <end position="54"/>
    </location>
</feature>
<evidence type="ECO:0000256" key="1">
    <source>
        <dbReference type="SAM" id="MobiDB-lite"/>
    </source>
</evidence>
<dbReference type="PANTHER" id="PTHR22168:SF8">
    <property type="entry name" value="TRANSMEMBRANE PROTEIN 26"/>
    <property type="match status" value="1"/>
</dbReference>
<evidence type="ECO:0000313" key="3">
    <source>
        <dbReference type="EMBL" id="EEN46498.1"/>
    </source>
</evidence>
<sequence length="437" mass="50270">MELHCINIIKALITRLLFAVHGLIAIWRVTDVYKASIYWIGLSGLAGLFIETCYTVGKRKGKEYKWWCPSFFFYLSVMVPAIWFLELQRLDERIQLEVDIQLKLMNTTSTKEEEDSGGPIRIVEGQKFFTRFKCTRRRRPRSTNIVIPEIPGLPINLNEVDIPLELSSEEWVLAVELGMLFLLIFGRWVMPRGEVTRDQLSQLLFVYLGSAADILEFCDTLKVDEVKTNKTLTIVILAVFSWSLMQFTLVMTATRSRTRKAGATPKGKGQKVRCDCAKCLAYYRVINHMSIFFTCKNMTVMLLQLYRLIVIYSEKANDDKDEDNNKSNIVALEEGYYRKKDSPSPLHIKHSKSPRNHRKDMSPNLANLSPNTVSAMMESALMEDRNVFNDKKIAKAMAKQRAKQEKALIKQRAKEEAALSKKKAKESKRRSKSTKKT</sequence>
<keyword evidence="2" id="KW-0472">Membrane</keyword>
<feature type="compositionally biased region" description="Basic residues" evidence="1">
    <location>
        <begin position="347"/>
        <end position="358"/>
    </location>
</feature>
<dbReference type="eggNOG" id="KOG4610">
    <property type="taxonomic scope" value="Eukaryota"/>
</dbReference>
<feature type="compositionally biased region" description="Basic residues" evidence="1">
    <location>
        <begin position="420"/>
        <end position="437"/>
    </location>
</feature>
<feature type="transmembrane region" description="Helical" evidence="2">
    <location>
        <begin position="232"/>
        <end position="251"/>
    </location>
</feature>
<feature type="region of interest" description="Disordered" evidence="1">
    <location>
        <begin position="399"/>
        <end position="437"/>
    </location>
</feature>
<gene>
    <name evidence="3" type="ORF">BRAFLDRAFT_86157</name>
</gene>
<keyword evidence="2" id="KW-1133">Transmembrane helix</keyword>
<keyword evidence="2" id="KW-0812">Transmembrane</keyword>
<feature type="transmembrane region" description="Helical" evidence="2">
    <location>
        <begin position="171"/>
        <end position="190"/>
    </location>
</feature>
<feature type="transmembrane region" description="Helical" evidence="2">
    <location>
        <begin position="66"/>
        <end position="85"/>
    </location>
</feature>
<feature type="region of interest" description="Disordered" evidence="1">
    <location>
        <begin position="340"/>
        <end position="369"/>
    </location>
</feature>
<evidence type="ECO:0000256" key="2">
    <source>
        <dbReference type="SAM" id="Phobius"/>
    </source>
</evidence>
<proteinExistence type="predicted"/>
<organism>
    <name type="scientific">Branchiostoma floridae</name>
    <name type="common">Florida lancelet</name>
    <name type="synonym">Amphioxus</name>
    <dbReference type="NCBI Taxonomy" id="7739"/>
    <lineage>
        <taxon>Eukaryota</taxon>
        <taxon>Metazoa</taxon>
        <taxon>Chordata</taxon>
        <taxon>Cephalochordata</taxon>
        <taxon>Leptocardii</taxon>
        <taxon>Amphioxiformes</taxon>
        <taxon>Branchiostomatidae</taxon>
        <taxon>Branchiostoma</taxon>
    </lineage>
</organism>
<dbReference type="AlphaFoldDB" id="C3ZLM5"/>
<evidence type="ECO:0008006" key="4">
    <source>
        <dbReference type="Google" id="ProtNLM"/>
    </source>
</evidence>
<feature type="transmembrane region" description="Helical" evidence="2">
    <location>
        <begin position="12"/>
        <end position="30"/>
    </location>
</feature>
<protein>
    <recommendedName>
        <fullName evidence="4">Transmembrane protein 26</fullName>
    </recommendedName>
</protein>
<name>C3ZLM5_BRAFL</name>
<dbReference type="PANTHER" id="PTHR22168">
    <property type="entry name" value="TMEM26 PROTEIN"/>
    <property type="match status" value="1"/>
</dbReference>
<dbReference type="InParanoid" id="C3ZLM5"/>
<dbReference type="Pfam" id="PF09772">
    <property type="entry name" value="Tmem26"/>
    <property type="match status" value="2"/>
</dbReference>
<dbReference type="EMBL" id="GG666642">
    <property type="protein sequence ID" value="EEN46498.1"/>
    <property type="molecule type" value="Genomic_DNA"/>
</dbReference>
<dbReference type="InterPro" id="IPR019169">
    <property type="entry name" value="Transmembrane_26"/>
</dbReference>
<feature type="compositionally biased region" description="Basic and acidic residues" evidence="1">
    <location>
        <begin position="402"/>
        <end position="419"/>
    </location>
</feature>
<accession>C3ZLM5</accession>